<organism evidence="1">
    <name type="scientific">freshwater metagenome</name>
    <dbReference type="NCBI Taxonomy" id="449393"/>
    <lineage>
        <taxon>unclassified sequences</taxon>
        <taxon>metagenomes</taxon>
        <taxon>ecological metagenomes</taxon>
    </lineage>
</organism>
<protein>
    <submittedName>
        <fullName evidence="1">Unannotated protein</fullName>
    </submittedName>
</protein>
<proteinExistence type="predicted"/>
<evidence type="ECO:0000313" key="2">
    <source>
        <dbReference type="EMBL" id="CAB4795835.1"/>
    </source>
</evidence>
<evidence type="ECO:0000313" key="1">
    <source>
        <dbReference type="EMBL" id="CAB4686929.1"/>
    </source>
</evidence>
<dbReference type="EMBL" id="CAFBOG010000037">
    <property type="protein sequence ID" value="CAB4973459.1"/>
    <property type="molecule type" value="Genomic_DNA"/>
</dbReference>
<dbReference type="Pfam" id="PF11017">
    <property type="entry name" value="DUF2855"/>
    <property type="match status" value="1"/>
</dbReference>
<dbReference type="AlphaFoldDB" id="A0A6J6NKL8"/>
<sequence length="361" mass="39960">MNIEVAKQNLSQVRVEPAQDRPLEEGQVRLRVKAFALSSNNITYAVFGDMLSYWEFFPVSKSDAADWGRIPVWGFGEVVESRSADAVVGELFYGYFPMSSELIILPGRADERGITDISPHRTALASAYSRYTRCVADPIYRSDREQQHMLLYPLFFTAFLIDDFLLDQAEFGSEQMVISSASSKTAIGVAYLARERGVKVCGLTSAANLEFTKGLDVYEQVYSYEQIDQIANRPSVYVDIAGNQDVLLAVHTHLSGLLEHSMTVGGTHWDHSADSAGQQVPAPAPQFFFAPTQIAKRTKDWGSERLDASVSSAWDNYVEWSTSWVEYQDVQGADAVTAAYLQLLAGGVDPRTGFICSLPTS</sequence>
<dbReference type="EMBL" id="CAEZXS010000010">
    <property type="protein sequence ID" value="CAB4686929.1"/>
    <property type="molecule type" value="Genomic_DNA"/>
</dbReference>
<accession>A0A6J6NKL8</accession>
<gene>
    <name evidence="1" type="ORF">UFOPK2582_00168</name>
    <name evidence="2" type="ORF">UFOPK3046_00235</name>
    <name evidence="3" type="ORF">UFOPK3914_00586</name>
</gene>
<dbReference type="EMBL" id="CAFAAQ010000010">
    <property type="protein sequence ID" value="CAB4795835.1"/>
    <property type="molecule type" value="Genomic_DNA"/>
</dbReference>
<reference evidence="1" key="1">
    <citation type="submission" date="2020-05" db="EMBL/GenBank/DDBJ databases">
        <authorList>
            <person name="Chiriac C."/>
            <person name="Salcher M."/>
            <person name="Ghai R."/>
            <person name="Kavagutti S V."/>
        </authorList>
    </citation>
    <scope>NUCLEOTIDE SEQUENCE</scope>
</reference>
<dbReference type="InterPro" id="IPR021276">
    <property type="entry name" value="DUF2855"/>
</dbReference>
<name>A0A6J6NKL8_9ZZZZ</name>
<evidence type="ECO:0000313" key="3">
    <source>
        <dbReference type="EMBL" id="CAB4973459.1"/>
    </source>
</evidence>